<organism evidence="2 3">
    <name type="scientific">Luteolibacter flavescens</name>
    <dbReference type="NCBI Taxonomy" id="1859460"/>
    <lineage>
        <taxon>Bacteria</taxon>
        <taxon>Pseudomonadati</taxon>
        <taxon>Verrucomicrobiota</taxon>
        <taxon>Verrucomicrobiia</taxon>
        <taxon>Verrucomicrobiales</taxon>
        <taxon>Verrucomicrobiaceae</taxon>
        <taxon>Luteolibacter</taxon>
    </lineage>
</organism>
<evidence type="ECO:0000313" key="3">
    <source>
        <dbReference type="Proteomes" id="UP001207930"/>
    </source>
</evidence>
<accession>A0ABT3FV51</accession>
<dbReference type="InterPro" id="IPR013424">
    <property type="entry name" value="Ice-binding_C"/>
</dbReference>
<dbReference type="RefSeq" id="WP_264503387.1">
    <property type="nucleotide sequence ID" value="NZ_JAPDDS010000017.1"/>
</dbReference>
<protein>
    <submittedName>
        <fullName evidence="2">PEP-CTERM sorting domain-containing protein</fullName>
    </submittedName>
</protein>
<feature type="chain" id="PRO_5047136651" evidence="1">
    <location>
        <begin position="33"/>
        <end position="267"/>
    </location>
</feature>
<feature type="signal peptide" evidence="1">
    <location>
        <begin position="1"/>
        <end position="32"/>
    </location>
</feature>
<gene>
    <name evidence="2" type="ORF">OKA04_22035</name>
</gene>
<sequence length="267" mass="27386">MTPVFRSLRTDRLCLAALAAGAWLAGTPAADAASVAYNFSETNSNPSQSLDTTTPKGPLGSSIWNDSYVTTTGGVATGTETNLVDNTGANTGMSISWTSKETWFGDGGGTTQDQRIVLGYLDDGDQGGANPGVFVTLSNISYSLYNVYLILASDAGTNTTYTSQDFLLNGSTWIFGGASATTATAFASMESTSANGTWTRAIAGVQTGNYALATNLSGSTLTIDGLIGAGGARGSLAGIIIEQVPEPSAALLAAAGGMLLFRRRRND</sequence>
<dbReference type="EMBL" id="JAPDDS010000017">
    <property type="protein sequence ID" value="MCW1887432.1"/>
    <property type="molecule type" value="Genomic_DNA"/>
</dbReference>
<proteinExistence type="predicted"/>
<keyword evidence="1" id="KW-0732">Signal</keyword>
<reference evidence="2 3" key="1">
    <citation type="submission" date="2022-10" db="EMBL/GenBank/DDBJ databases">
        <title>Luteolibacter flavescens strain MCCC 1K03193, whole genome shotgun sequencing project.</title>
        <authorList>
            <person name="Zhao G."/>
            <person name="Shen L."/>
        </authorList>
    </citation>
    <scope>NUCLEOTIDE SEQUENCE [LARGE SCALE GENOMIC DNA]</scope>
    <source>
        <strain evidence="2 3">MCCC 1K03193</strain>
    </source>
</reference>
<keyword evidence="3" id="KW-1185">Reference proteome</keyword>
<name>A0ABT3FV51_9BACT</name>
<dbReference type="NCBIfam" id="TIGR02595">
    <property type="entry name" value="PEP_CTERM"/>
    <property type="match status" value="1"/>
</dbReference>
<evidence type="ECO:0000313" key="2">
    <source>
        <dbReference type="EMBL" id="MCW1887432.1"/>
    </source>
</evidence>
<comment type="caution">
    <text evidence="2">The sequence shown here is derived from an EMBL/GenBank/DDBJ whole genome shotgun (WGS) entry which is preliminary data.</text>
</comment>
<evidence type="ECO:0000256" key="1">
    <source>
        <dbReference type="SAM" id="SignalP"/>
    </source>
</evidence>
<dbReference type="Proteomes" id="UP001207930">
    <property type="component" value="Unassembled WGS sequence"/>
</dbReference>